<dbReference type="GO" id="GO:0008730">
    <property type="term" value="F:L(+)-tartrate dehydratase activity"/>
    <property type="evidence" value="ECO:0007669"/>
    <property type="project" value="UniProtKB-EC"/>
</dbReference>
<dbReference type="AlphaFoldDB" id="A0A6I6D6I6"/>
<dbReference type="Proteomes" id="UP000426444">
    <property type="component" value="Chromosome"/>
</dbReference>
<evidence type="ECO:0000256" key="2">
    <source>
        <dbReference type="ARBA" id="ARBA00023239"/>
    </source>
</evidence>
<reference evidence="5" key="1">
    <citation type="journal article" date="2019" name="Microbiology">
        <title>Complete Genome Sequence of an Uncultured Bacterium of the Candidate Phylum Bipolaricaulota.</title>
        <authorList>
            <person name="Kadnikov V.V."/>
            <person name="Mardanov A.V."/>
            <person name="Beletsky A.V."/>
            <person name="Frank Y.A."/>
            <person name="Karnachuk O.V."/>
            <person name="Ravin N.V."/>
        </authorList>
    </citation>
    <scope>NUCLEOTIDE SEQUENCE [LARGE SCALE GENOMIC DNA]</scope>
</reference>
<feature type="domain" description="Fe-S hydro-lyase tartrate dehydratase beta-type catalytic" evidence="3">
    <location>
        <begin position="12"/>
        <end position="176"/>
    </location>
</feature>
<protein>
    <submittedName>
        <fullName evidence="4">Fumarate hydratase class I, beta region</fullName>
        <ecNumber evidence="4">4.2.1.2</ecNumber>
        <ecNumber evidence="4">4.2.1.32</ecNumber>
    </submittedName>
</protein>
<evidence type="ECO:0000313" key="4">
    <source>
        <dbReference type="EMBL" id="QGT98876.1"/>
    </source>
</evidence>
<gene>
    <name evidence="4" type="ORF">SYNTR_0283</name>
</gene>
<dbReference type="Gene3D" id="3.20.130.10">
    <property type="entry name" value="Fe-S hydro-lyase, tartrate dehydratase beta-type, catalytic domain"/>
    <property type="match status" value="1"/>
</dbReference>
<evidence type="ECO:0000259" key="3">
    <source>
        <dbReference type="Pfam" id="PF05683"/>
    </source>
</evidence>
<dbReference type="InterPro" id="IPR036660">
    <property type="entry name" value="Fe-S_hydroAse_TtdB_cat_sf"/>
</dbReference>
<name>A0A6I6D6I6_9FIRM</name>
<proteinExistence type="inferred from homology"/>
<dbReference type="PANTHER" id="PTHR43351">
    <property type="entry name" value="L(+)-TARTRATE DEHYDRATASE SUBUNIT BETA"/>
    <property type="match status" value="1"/>
</dbReference>
<sequence length="177" mass="19211">MATHYMGSPVDNAIIEKLHVGDKVIINGVVYTARDAAHKRLINSIQKKEKPPFDLKGQIIYYTGPCPAPPDKIIGSAGPTTSGRMDPFTPTMIENGIKVLIGKGKRDNSVVKAIKKHNAVYLATIGGAGAYLAKKIASVQLIAYPELGPEAIYRLELINFPCFVAIDSKGNNIYNKF</sequence>
<comment type="similarity">
    <text evidence="1">Belongs to the class-I fumarase family.</text>
</comment>
<evidence type="ECO:0000256" key="1">
    <source>
        <dbReference type="ARBA" id="ARBA00008876"/>
    </source>
</evidence>
<dbReference type="InterPro" id="IPR004647">
    <property type="entry name" value="Fe-S_hydro-lyase_TtdB-typ_cat"/>
</dbReference>
<dbReference type="EC" id="4.2.1.32" evidence="4"/>
<dbReference type="PANTHER" id="PTHR43351:SF2">
    <property type="entry name" value="L(+)-TARTRATE DEHYDRATASE SUBUNIT BETA-RELATED"/>
    <property type="match status" value="1"/>
</dbReference>
<dbReference type="Pfam" id="PF05683">
    <property type="entry name" value="Fumerase_C"/>
    <property type="match status" value="1"/>
</dbReference>
<keyword evidence="5" id="KW-1185">Reference proteome</keyword>
<organism evidence="4 5">
    <name type="scientific">Candidatus Syntrophocurvum alkaliphilum</name>
    <dbReference type="NCBI Taxonomy" id="2293317"/>
    <lineage>
        <taxon>Bacteria</taxon>
        <taxon>Bacillati</taxon>
        <taxon>Bacillota</taxon>
        <taxon>Clostridia</taxon>
        <taxon>Eubacteriales</taxon>
        <taxon>Syntrophomonadaceae</taxon>
        <taxon>Candidatus Syntrophocurvum</taxon>
    </lineage>
</organism>
<dbReference type="SUPFAM" id="SSF117457">
    <property type="entry name" value="FumA C-terminal domain-like"/>
    <property type="match status" value="1"/>
</dbReference>
<dbReference type="OrthoDB" id="9798978at2"/>
<dbReference type="EMBL" id="CP046457">
    <property type="protein sequence ID" value="QGT98876.1"/>
    <property type="molecule type" value="Genomic_DNA"/>
</dbReference>
<keyword evidence="2 4" id="KW-0456">Lyase</keyword>
<dbReference type="GO" id="GO:0004333">
    <property type="term" value="F:fumarate hydratase activity"/>
    <property type="evidence" value="ECO:0007669"/>
    <property type="project" value="UniProtKB-EC"/>
</dbReference>
<dbReference type="NCBIfam" id="TIGR00723">
    <property type="entry name" value="ttdB_fumA_fumB"/>
    <property type="match status" value="1"/>
</dbReference>
<dbReference type="RefSeq" id="WP_156202825.1">
    <property type="nucleotide sequence ID" value="NZ_CP046457.1"/>
</dbReference>
<dbReference type="EC" id="4.2.1.2" evidence="4"/>
<dbReference type="KEGG" id="salq:SYNTR_0283"/>
<evidence type="ECO:0000313" key="5">
    <source>
        <dbReference type="Proteomes" id="UP000426444"/>
    </source>
</evidence>
<accession>A0A6I6D6I6</accession>